<accession>A0A8J5SRI1</accession>
<feature type="compositionally biased region" description="Polar residues" evidence="1">
    <location>
        <begin position="50"/>
        <end position="62"/>
    </location>
</feature>
<dbReference type="Proteomes" id="UP000729402">
    <property type="component" value="Unassembled WGS sequence"/>
</dbReference>
<sequence length="99" mass="10894">MEEVKPTTVKYIVTRYVEADAAQFKSVVQSLTGKDSTAVDEARRPPASRQKATGSRCQSQTGDVDLVPAPAGGLWQRRNNGGFLNAMPSVEEMDEFFRD</sequence>
<keyword evidence="4" id="KW-1185">Reference proteome</keyword>
<feature type="domain" description="VQ" evidence="2">
    <location>
        <begin position="13"/>
        <end position="37"/>
    </location>
</feature>
<dbReference type="InterPro" id="IPR039608">
    <property type="entry name" value="VQ_1/10"/>
</dbReference>
<evidence type="ECO:0000313" key="3">
    <source>
        <dbReference type="EMBL" id="KAG8067493.1"/>
    </source>
</evidence>
<dbReference type="Pfam" id="PF05678">
    <property type="entry name" value="VQ"/>
    <property type="match status" value="1"/>
</dbReference>
<reference evidence="3" key="1">
    <citation type="journal article" date="2021" name="bioRxiv">
        <title>Whole Genome Assembly and Annotation of Northern Wild Rice, Zizania palustris L., Supports a Whole Genome Duplication in the Zizania Genus.</title>
        <authorList>
            <person name="Haas M."/>
            <person name="Kono T."/>
            <person name="Macchietto M."/>
            <person name="Millas R."/>
            <person name="McGilp L."/>
            <person name="Shao M."/>
            <person name="Duquette J."/>
            <person name="Hirsch C.N."/>
            <person name="Kimball J."/>
        </authorList>
    </citation>
    <scope>NUCLEOTIDE SEQUENCE</scope>
    <source>
        <tissue evidence="3">Fresh leaf tissue</tissue>
    </source>
</reference>
<name>A0A8J5SRI1_ZIZPA</name>
<evidence type="ECO:0000256" key="1">
    <source>
        <dbReference type="SAM" id="MobiDB-lite"/>
    </source>
</evidence>
<dbReference type="OrthoDB" id="691083at2759"/>
<evidence type="ECO:0000259" key="2">
    <source>
        <dbReference type="Pfam" id="PF05678"/>
    </source>
</evidence>
<dbReference type="PANTHER" id="PTHR34777">
    <property type="entry name" value="VQ MOTIF-CONTAINING PROTEIN 10"/>
    <property type="match status" value="1"/>
</dbReference>
<comment type="caution">
    <text evidence="3">The sequence shown here is derived from an EMBL/GenBank/DDBJ whole genome shotgun (WGS) entry which is preliminary data.</text>
</comment>
<organism evidence="3 4">
    <name type="scientific">Zizania palustris</name>
    <name type="common">Northern wild rice</name>
    <dbReference type="NCBI Taxonomy" id="103762"/>
    <lineage>
        <taxon>Eukaryota</taxon>
        <taxon>Viridiplantae</taxon>
        <taxon>Streptophyta</taxon>
        <taxon>Embryophyta</taxon>
        <taxon>Tracheophyta</taxon>
        <taxon>Spermatophyta</taxon>
        <taxon>Magnoliopsida</taxon>
        <taxon>Liliopsida</taxon>
        <taxon>Poales</taxon>
        <taxon>Poaceae</taxon>
        <taxon>BOP clade</taxon>
        <taxon>Oryzoideae</taxon>
        <taxon>Oryzeae</taxon>
        <taxon>Zizaniinae</taxon>
        <taxon>Zizania</taxon>
    </lineage>
</organism>
<dbReference type="InterPro" id="IPR008889">
    <property type="entry name" value="VQ"/>
</dbReference>
<reference evidence="3" key="2">
    <citation type="submission" date="2021-02" db="EMBL/GenBank/DDBJ databases">
        <authorList>
            <person name="Kimball J.A."/>
            <person name="Haas M.W."/>
            <person name="Macchietto M."/>
            <person name="Kono T."/>
            <person name="Duquette J."/>
            <person name="Shao M."/>
        </authorList>
    </citation>
    <scope>NUCLEOTIDE SEQUENCE</scope>
    <source>
        <tissue evidence="3">Fresh leaf tissue</tissue>
    </source>
</reference>
<proteinExistence type="predicted"/>
<protein>
    <recommendedName>
        <fullName evidence="2">VQ domain-containing protein</fullName>
    </recommendedName>
</protein>
<dbReference type="EMBL" id="JAAALK010000284">
    <property type="protein sequence ID" value="KAG8067493.1"/>
    <property type="molecule type" value="Genomic_DNA"/>
</dbReference>
<evidence type="ECO:0000313" key="4">
    <source>
        <dbReference type="Proteomes" id="UP000729402"/>
    </source>
</evidence>
<dbReference type="AlphaFoldDB" id="A0A8J5SRI1"/>
<feature type="region of interest" description="Disordered" evidence="1">
    <location>
        <begin position="30"/>
        <end position="73"/>
    </location>
</feature>
<gene>
    <name evidence="3" type="ORF">GUJ93_ZPchr0005g16132</name>
</gene>
<dbReference type="PANTHER" id="PTHR34777:SF22">
    <property type="entry name" value="OS05G0211700 PROTEIN"/>
    <property type="match status" value="1"/>
</dbReference>